<evidence type="ECO:0000313" key="1">
    <source>
        <dbReference type="EMBL" id="CAE0364943.1"/>
    </source>
</evidence>
<protein>
    <submittedName>
        <fullName evidence="1">Uncharacterized protein</fullName>
    </submittedName>
</protein>
<reference evidence="1" key="1">
    <citation type="submission" date="2021-01" db="EMBL/GenBank/DDBJ databases">
        <authorList>
            <person name="Corre E."/>
            <person name="Pelletier E."/>
            <person name="Niang G."/>
            <person name="Scheremetjew M."/>
            <person name="Finn R."/>
            <person name="Kale V."/>
            <person name="Holt S."/>
            <person name="Cochrane G."/>
            <person name="Meng A."/>
            <person name="Brown T."/>
            <person name="Cohen L."/>
        </authorList>
    </citation>
    <scope>NUCLEOTIDE SEQUENCE</scope>
    <source>
        <strain evidence="1">CCMP1510</strain>
    </source>
</reference>
<name>A0A7S3JWA5_9STRA</name>
<gene>
    <name evidence="1" type="ORF">ALAG00032_LOCUS5685</name>
</gene>
<sequence length="379" mass="43241">MASCWSVEERGILERPGDETLPPEIDACVGLYDHIDSFPSNKSAFCGRSTFGMVRKEQKVRDSPGVGRYDLPRELGSVPPLRKDSNMTEITWPSVTWEAQNVPKLVKTQKLAQAKRFEEEGKDKIYQGDPGRYKKQVLEIGKSCPVTRPESTLTIGHTFAKSARLKSIPEDNRDFALGSDCHGTLAKQMVEAMRRCKFQLSNQEQISKKVVQKEENVVETISPNNDAHRGLRTLLLLREKQLRKKKKTCIYQQEPSPSKGYDSKKFVLSTEPRPNLLDAMARAGRAYCYESPGPCAYSDQAHSLATLTSRTYNIRLDKNAHQQLRKLRLNHIEKTKKAQKKKEDVALKDIARPYSHSNDNVKSQNYRRYLFIMKPPIFP</sequence>
<dbReference type="EMBL" id="HBIJ01008074">
    <property type="protein sequence ID" value="CAE0364943.1"/>
    <property type="molecule type" value="Transcribed_RNA"/>
</dbReference>
<accession>A0A7S3JWA5</accession>
<proteinExistence type="predicted"/>
<organism evidence="1">
    <name type="scientific">Aureoumbra lagunensis</name>
    <dbReference type="NCBI Taxonomy" id="44058"/>
    <lineage>
        <taxon>Eukaryota</taxon>
        <taxon>Sar</taxon>
        <taxon>Stramenopiles</taxon>
        <taxon>Ochrophyta</taxon>
        <taxon>Pelagophyceae</taxon>
        <taxon>Pelagomonadales</taxon>
        <taxon>Aureoumbra</taxon>
    </lineage>
</organism>
<dbReference type="AlphaFoldDB" id="A0A7S3JWA5"/>